<dbReference type="RefSeq" id="WP_204655050.1">
    <property type="nucleotide sequence ID" value="NZ_JAFBFD010000052.1"/>
</dbReference>
<proteinExistence type="predicted"/>
<keyword evidence="2" id="KW-1185">Reference proteome</keyword>
<accession>A0ABV9MVF7</accession>
<name>A0ABV9MVF7_9ENTE</name>
<sequence length="49" mass="5858">MKQKINHIINRYLTTFFIDLGSMSLKQCCFLAFHETEIPSELIKHEMEK</sequence>
<evidence type="ECO:0000313" key="1">
    <source>
        <dbReference type="EMBL" id="MFC4718618.1"/>
    </source>
</evidence>
<dbReference type="Proteomes" id="UP001595969">
    <property type="component" value="Unassembled WGS sequence"/>
</dbReference>
<evidence type="ECO:0008006" key="3">
    <source>
        <dbReference type="Google" id="ProtNLM"/>
    </source>
</evidence>
<protein>
    <recommendedName>
        <fullName evidence="3">Cyclic lactone autoinducer peptide</fullName>
    </recommendedName>
</protein>
<dbReference type="EMBL" id="JBHSGS010000012">
    <property type="protein sequence ID" value="MFC4718618.1"/>
    <property type="molecule type" value="Genomic_DNA"/>
</dbReference>
<reference evidence="2" key="1">
    <citation type="journal article" date="2019" name="Int. J. Syst. Evol. Microbiol.">
        <title>The Global Catalogue of Microorganisms (GCM) 10K type strain sequencing project: providing services to taxonomists for standard genome sequencing and annotation.</title>
        <authorList>
            <consortium name="The Broad Institute Genomics Platform"/>
            <consortium name="The Broad Institute Genome Sequencing Center for Infectious Disease"/>
            <person name="Wu L."/>
            <person name="Ma J."/>
        </authorList>
    </citation>
    <scope>NUCLEOTIDE SEQUENCE [LARGE SCALE GENOMIC DNA]</scope>
    <source>
        <strain evidence="2">CGMCC 1.19032</strain>
    </source>
</reference>
<gene>
    <name evidence="1" type="ORF">ACFO5I_02510</name>
</gene>
<evidence type="ECO:0000313" key="2">
    <source>
        <dbReference type="Proteomes" id="UP001595969"/>
    </source>
</evidence>
<comment type="caution">
    <text evidence="1">The sequence shown here is derived from an EMBL/GenBank/DDBJ whole genome shotgun (WGS) entry which is preliminary data.</text>
</comment>
<organism evidence="1 2">
    <name type="scientific">Enterococcus lemanii</name>
    <dbReference type="NCBI Taxonomy" id="1159752"/>
    <lineage>
        <taxon>Bacteria</taxon>
        <taxon>Bacillati</taxon>
        <taxon>Bacillota</taxon>
        <taxon>Bacilli</taxon>
        <taxon>Lactobacillales</taxon>
        <taxon>Enterococcaceae</taxon>
        <taxon>Enterococcus</taxon>
    </lineage>
</organism>